<gene>
    <name evidence="3" type="ordered locus">Bamb_3627</name>
</gene>
<dbReference type="EMBL" id="CP000441">
    <property type="protein sequence ID" value="ABI89181.1"/>
    <property type="molecule type" value="Genomic_DNA"/>
</dbReference>
<accession>Q0B9J2</accession>
<organism evidence="3 4">
    <name type="scientific">Burkholderia ambifaria (strain ATCC BAA-244 / DSM 16087 / CCUG 44356 / LMG 19182 / AMMD)</name>
    <name type="common">Burkholderia cepacia (strain AMMD)</name>
    <dbReference type="NCBI Taxonomy" id="339670"/>
    <lineage>
        <taxon>Bacteria</taxon>
        <taxon>Pseudomonadati</taxon>
        <taxon>Pseudomonadota</taxon>
        <taxon>Betaproteobacteria</taxon>
        <taxon>Burkholderiales</taxon>
        <taxon>Burkholderiaceae</taxon>
        <taxon>Burkholderia</taxon>
        <taxon>Burkholderia cepacia complex</taxon>
    </lineage>
</organism>
<dbReference type="AlphaFoldDB" id="Q0B9J2"/>
<proteinExistence type="predicted"/>
<dbReference type="InterPro" id="IPR029044">
    <property type="entry name" value="Nucleotide-diphossugar_trans"/>
</dbReference>
<evidence type="ECO:0000313" key="3">
    <source>
        <dbReference type="EMBL" id="ABI89181.1"/>
    </source>
</evidence>
<dbReference type="eggNOG" id="COG1215">
    <property type="taxonomic scope" value="Bacteria"/>
</dbReference>
<dbReference type="Proteomes" id="UP000000662">
    <property type="component" value="Chromosome 2"/>
</dbReference>
<dbReference type="GO" id="GO:0016758">
    <property type="term" value="F:hexosyltransferase activity"/>
    <property type="evidence" value="ECO:0007669"/>
    <property type="project" value="UniProtKB-ARBA"/>
</dbReference>
<sequence length="379" mass="41431">MATIRRGRAPASPQGTGHPAVRSSLVQNPFMTDLTIAICNYNHGAYLRDAIDSALAQTVHGVRVLVVDDGSTDDSRDIIHSYGERVTAVFQENRGQVAAYNRALEHVATRYVILLDADDLLYADAAARVLAAFASGDFVKVHFRLDVIARDGAMTGASVPQQSVDTDCGRLLRAGWLYPSPPASGNAYRVDALKRIFPVPVTPDNLHGADFYAIYGIALLGAVHMIDATLGGYRVHQQPDSRPVADTPALALTNSEDAATGALKAERRWATLRTLAGTRLHEALPIAPLDFAIEKARFASTLYHAPLVRRWRWFLCESGRYWHTVLRNPFWRPAKKVAVAGLSLACLLPSSTLSNRAIRYISNPLARVRKSSGQRVGTR</sequence>
<feature type="domain" description="Glycosyltransferase 2-like" evidence="2">
    <location>
        <begin position="35"/>
        <end position="139"/>
    </location>
</feature>
<dbReference type="KEGG" id="bam:Bamb_3627"/>
<protein>
    <submittedName>
        <fullName evidence="3">Glycosyl transferase, family 2</fullName>
    </submittedName>
</protein>
<evidence type="ECO:0000259" key="2">
    <source>
        <dbReference type="Pfam" id="PF00535"/>
    </source>
</evidence>
<dbReference type="PANTHER" id="PTHR22916">
    <property type="entry name" value="GLYCOSYLTRANSFERASE"/>
    <property type="match status" value="1"/>
</dbReference>
<dbReference type="Gene3D" id="3.90.550.10">
    <property type="entry name" value="Spore Coat Polysaccharide Biosynthesis Protein SpsA, Chain A"/>
    <property type="match status" value="1"/>
</dbReference>
<evidence type="ECO:0000313" key="4">
    <source>
        <dbReference type="Proteomes" id="UP000000662"/>
    </source>
</evidence>
<reference evidence="3" key="1">
    <citation type="submission" date="2006-08" db="EMBL/GenBank/DDBJ databases">
        <title>Complete sequence of Chromosome 2 of Burkholderia cepacia AMMD.</title>
        <authorList>
            <consortium name="US DOE Joint Genome Institute"/>
            <person name="Copeland A."/>
            <person name="Lucas S."/>
            <person name="Lapidus A."/>
            <person name="Barry K."/>
            <person name="Detter J.C."/>
            <person name="Glavina del Rio T."/>
            <person name="Hammon N."/>
            <person name="Israni S."/>
            <person name="Pitluck S."/>
            <person name="Bruce D."/>
            <person name="Chain P."/>
            <person name="Malfatti S."/>
            <person name="Shin M."/>
            <person name="Vergez L."/>
            <person name="Schmutz J."/>
            <person name="Larimer F."/>
            <person name="Land M."/>
            <person name="Hauser L."/>
            <person name="Kyrpides N."/>
            <person name="Kim E."/>
            <person name="Parke J."/>
            <person name="Coenye T."/>
            <person name="Konstantinidis K."/>
            <person name="Ramette A."/>
            <person name="Tiedje J."/>
            <person name="Richardson P."/>
        </authorList>
    </citation>
    <scope>NUCLEOTIDE SEQUENCE</scope>
    <source>
        <strain evidence="3">AMMD</strain>
    </source>
</reference>
<keyword evidence="3" id="KW-0808">Transferase</keyword>
<dbReference type="CDD" id="cd00761">
    <property type="entry name" value="Glyco_tranf_GTA_type"/>
    <property type="match status" value="1"/>
</dbReference>
<evidence type="ECO:0000256" key="1">
    <source>
        <dbReference type="SAM" id="MobiDB-lite"/>
    </source>
</evidence>
<keyword evidence="4" id="KW-1185">Reference proteome</keyword>
<dbReference type="PANTHER" id="PTHR22916:SF3">
    <property type="entry name" value="UDP-GLCNAC:BETAGAL BETA-1,3-N-ACETYLGLUCOSAMINYLTRANSFERASE-LIKE PROTEIN 1"/>
    <property type="match status" value="1"/>
</dbReference>
<name>Q0B9J2_BURCM</name>
<dbReference type="InterPro" id="IPR001173">
    <property type="entry name" value="Glyco_trans_2-like"/>
</dbReference>
<dbReference type="Pfam" id="PF00535">
    <property type="entry name" value="Glycos_transf_2"/>
    <property type="match status" value="1"/>
</dbReference>
<feature type="region of interest" description="Disordered" evidence="1">
    <location>
        <begin position="1"/>
        <end position="22"/>
    </location>
</feature>
<dbReference type="SUPFAM" id="SSF53448">
    <property type="entry name" value="Nucleotide-diphospho-sugar transferases"/>
    <property type="match status" value="1"/>
</dbReference>